<proteinExistence type="predicted"/>
<comment type="caution">
    <text evidence="3">The sequence shown here is derived from an EMBL/GenBank/DDBJ whole genome shotgun (WGS) entry which is preliminary data.</text>
</comment>
<evidence type="ECO:0000313" key="3">
    <source>
        <dbReference type="EMBL" id="GLR26520.1"/>
    </source>
</evidence>
<organism evidence="3 4">
    <name type="scientific">Limnobacter litoralis</name>
    <dbReference type="NCBI Taxonomy" id="481366"/>
    <lineage>
        <taxon>Bacteria</taxon>
        <taxon>Pseudomonadati</taxon>
        <taxon>Pseudomonadota</taxon>
        <taxon>Betaproteobacteria</taxon>
        <taxon>Burkholderiales</taxon>
        <taxon>Burkholderiaceae</taxon>
        <taxon>Limnobacter</taxon>
    </lineage>
</organism>
<protein>
    <recommendedName>
        <fullName evidence="2">Terminase large subunit gp17-like C-terminal domain-containing protein</fullName>
    </recommendedName>
</protein>
<reference evidence="4" key="1">
    <citation type="journal article" date="2019" name="Int. J. Syst. Evol. Microbiol.">
        <title>The Global Catalogue of Microorganisms (GCM) 10K type strain sequencing project: providing services to taxonomists for standard genome sequencing and annotation.</title>
        <authorList>
            <consortium name="The Broad Institute Genomics Platform"/>
            <consortium name="The Broad Institute Genome Sequencing Center for Infectious Disease"/>
            <person name="Wu L."/>
            <person name="Ma J."/>
        </authorList>
    </citation>
    <scope>NUCLEOTIDE SEQUENCE [LARGE SCALE GENOMIC DNA]</scope>
    <source>
        <strain evidence="4">NBRC 105857</strain>
    </source>
</reference>
<evidence type="ECO:0000259" key="2">
    <source>
        <dbReference type="Pfam" id="PF17289"/>
    </source>
</evidence>
<evidence type="ECO:0000256" key="1">
    <source>
        <dbReference type="ARBA" id="ARBA00022612"/>
    </source>
</evidence>
<dbReference type="EMBL" id="BSOJ01000015">
    <property type="protein sequence ID" value="GLR26520.1"/>
    <property type="molecule type" value="Genomic_DNA"/>
</dbReference>
<keyword evidence="1" id="KW-1188">Viral release from host cell</keyword>
<dbReference type="Pfam" id="PF03237">
    <property type="entry name" value="Terminase_6N"/>
    <property type="match status" value="1"/>
</dbReference>
<dbReference type="InterPro" id="IPR006517">
    <property type="entry name" value="Phage_terminase_lsu-like_C"/>
</dbReference>
<accession>A0ABQ5YT22</accession>
<gene>
    <name evidence="3" type="ORF">GCM10007875_16100</name>
</gene>
<sequence length="480" mass="53918">MGSNFEKLALVKEWRLRQARKSFASYRQLINPKLKWGWWNEEIAAELQTFYEDLVAGKKPVLIIQAPPQHGKSVQIVDFISWLAGKNPDLKTIYGSFSDRLGLRANLRLQRTYDSEIYREAFPDTNISRVGEKAGSSRYTRNQSFLEYVDKEGSFRNTTVMGPITGESLDLGVIDDPIKGRRDANSQTVRDSTWNWLTDDFLTRFSEDAGLLIILTRWHVDDPVGRLIAKDKTIRVLSYPALAEEDEPHRKKGEPLFPEHKSLEFLLKRKAIMPEPNWLALYQQRPIVAEGNHFKPDKIEIVDAIPAGCKFARAWDFAATTDGGDWTVGFKLGRMPDDRFIIVDVVRLQGGPEDVEMTLKNTTVRDGSACKARIPQDPGQAGKAQAKRLIKLLAGYSATAKLVSGDKVTRSSGFAAQVNIGNVMMLRADWNTALTDELRSFPNGKNDDQVDAASDAFDELTSTSNGLLDFIEQQMAESAD</sequence>
<dbReference type="NCBIfam" id="TIGR01630">
    <property type="entry name" value="psiM2_ORF9"/>
    <property type="match status" value="1"/>
</dbReference>
<feature type="domain" description="Terminase large subunit gp17-like C-terminal" evidence="2">
    <location>
        <begin position="314"/>
        <end position="458"/>
    </location>
</feature>
<dbReference type="RefSeq" id="WP_284281136.1">
    <property type="nucleotide sequence ID" value="NZ_BSOJ01000015.1"/>
</dbReference>
<dbReference type="Proteomes" id="UP001156664">
    <property type="component" value="Unassembled WGS sequence"/>
</dbReference>
<dbReference type="InterPro" id="IPR035421">
    <property type="entry name" value="Terminase_6C"/>
</dbReference>
<dbReference type="Pfam" id="PF17289">
    <property type="entry name" value="Terminase_6C"/>
    <property type="match status" value="1"/>
</dbReference>
<keyword evidence="4" id="KW-1185">Reference proteome</keyword>
<evidence type="ECO:0000313" key="4">
    <source>
        <dbReference type="Proteomes" id="UP001156664"/>
    </source>
</evidence>
<name>A0ABQ5YT22_9BURK</name>